<feature type="transmembrane region" description="Helical" evidence="3">
    <location>
        <begin position="297"/>
        <end position="316"/>
    </location>
</feature>
<feature type="transmembrane region" description="Helical" evidence="3">
    <location>
        <begin position="440"/>
        <end position="459"/>
    </location>
</feature>
<dbReference type="Gene3D" id="2.40.50.100">
    <property type="match status" value="1"/>
</dbReference>
<dbReference type="SUPFAM" id="SSF111369">
    <property type="entry name" value="HlyD-like secretion proteins"/>
    <property type="match status" value="1"/>
</dbReference>
<feature type="compositionally biased region" description="Polar residues" evidence="2">
    <location>
        <begin position="1"/>
        <end position="12"/>
    </location>
</feature>
<feature type="transmembrane region" description="Helical" evidence="3">
    <location>
        <begin position="239"/>
        <end position="257"/>
    </location>
</feature>
<accession>A0A3B1BZ56</accession>
<keyword evidence="3" id="KW-1133">Transmembrane helix</keyword>
<keyword evidence="3" id="KW-0472">Membrane</keyword>
<name>A0A3B1BZ56_9ZZZZ</name>
<keyword evidence="3" id="KW-0812">Transmembrane</keyword>
<feature type="transmembrane region" description="Helical" evidence="3">
    <location>
        <begin position="402"/>
        <end position="420"/>
    </location>
</feature>
<feature type="transmembrane region" description="Helical" evidence="3">
    <location>
        <begin position="269"/>
        <end position="291"/>
    </location>
</feature>
<protein>
    <submittedName>
        <fullName evidence="4">Uncharacterized protein</fullName>
    </submittedName>
</protein>
<keyword evidence="1" id="KW-0175">Coiled coil</keyword>
<dbReference type="PANTHER" id="PTHR30386">
    <property type="entry name" value="MEMBRANE FUSION SUBUNIT OF EMRAB-TOLC MULTIDRUG EFFLUX PUMP"/>
    <property type="match status" value="1"/>
</dbReference>
<evidence type="ECO:0000256" key="2">
    <source>
        <dbReference type="SAM" id="MobiDB-lite"/>
    </source>
</evidence>
<dbReference type="Gene3D" id="1.10.287.470">
    <property type="entry name" value="Helix hairpin bin"/>
    <property type="match status" value="1"/>
</dbReference>
<feature type="coiled-coil region" evidence="1">
    <location>
        <begin position="507"/>
        <end position="560"/>
    </location>
</feature>
<dbReference type="AlphaFoldDB" id="A0A3B1BZ56"/>
<organism evidence="4">
    <name type="scientific">hydrothermal vent metagenome</name>
    <dbReference type="NCBI Taxonomy" id="652676"/>
    <lineage>
        <taxon>unclassified sequences</taxon>
        <taxon>metagenomes</taxon>
        <taxon>ecological metagenomes</taxon>
    </lineage>
</organism>
<gene>
    <name evidence="4" type="ORF">MNBD_GAMMA26-1455</name>
</gene>
<evidence type="ECO:0000256" key="3">
    <source>
        <dbReference type="SAM" id="Phobius"/>
    </source>
</evidence>
<feature type="transmembrane region" description="Helical" evidence="3">
    <location>
        <begin position="375"/>
        <end position="396"/>
    </location>
</feature>
<feature type="transmembrane region" description="Helical" evidence="3">
    <location>
        <begin position="174"/>
        <end position="190"/>
    </location>
</feature>
<sequence length="745" mass="83351">MTSPKSGNTTKAEQPPPADASLPLSNEPQAPLLQIRDDLLYSLQEEADGTIYIIEDPVISRFFRIGKREYSLLLQFDGRQTPAQALENANECLGADSLSNEEASQIAQWLATENLLVMQGMDNLQRMQAAKKKSDQIRFMRKLNPIFIKLPLINPNRLLAALLPYLHWMLGKKFFVIWSLIVLGGLYQIAAHGDRFAQASQGILYPHNWLWLGLTWITLKTIHEIFHGLVSKKYGGDLYEAGVILILFMPIGYVDATSSWRFNGRWPRIHTAAAGMFIELFLAGIAAWVWAYSDDGVVADIAYNTIFIAGISTLLFNANPLMRFDGYFIFSDLLGIPNLYTRGSSYISYLGRRYIIGLNIRFPHWSPVKDTLIKLYGVLALLWRLIVIIVILIAAYHLFYGAGVILTATGIAVMAGIPAWRLGKFLLQGAGSIKPSLPTFFMRLGILCTAIYLVLQAHWAQNLMVPAVVDFTNMAVVRAQSPGFVRQIHVTDTQLVAQGEVLLELENHELTLELKTLNLELEQAKTKGRIYLKGGLQAAYQIEQQNIQNLHSRLEEKGRQVDELIIYAPQAGQILTRHLDAQIGSYLGVGTEILKIADSREKEVQISIGEDDMHELASLIGQSLELRLDGAGNQILAVEVERITPRASREVLHPMLTALNGGPLVVRPKSSEPSSQELAESTTAYELLKPRFNITSRLSSEESRQLWAGETATAKIPGRERTIGNHIYVAISRWVERLSDQARWD</sequence>
<evidence type="ECO:0000256" key="1">
    <source>
        <dbReference type="SAM" id="Coils"/>
    </source>
</evidence>
<evidence type="ECO:0000313" key="4">
    <source>
        <dbReference type="EMBL" id="VAX09917.1"/>
    </source>
</evidence>
<proteinExistence type="predicted"/>
<reference evidence="4" key="1">
    <citation type="submission" date="2018-06" db="EMBL/GenBank/DDBJ databases">
        <authorList>
            <person name="Zhirakovskaya E."/>
        </authorList>
    </citation>
    <scope>NUCLEOTIDE SEQUENCE</scope>
</reference>
<feature type="region of interest" description="Disordered" evidence="2">
    <location>
        <begin position="1"/>
        <end position="25"/>
    </location>
</feature>
<dbReference type="EMBL" id="UOFX01000057">
    <property type="protein sequence ID" value="VAX09917.1"/>
    <property type="molecule type" value="Genomic_DNA"/>
</dbReference>
<dbReference type="InterPro" id="IPR050739">
    <property type="entry name" value="MFP"/>
</dbReference>